<dbReference type="GO" id="GO:0005737">
    <property type="term" value="C:cytoplasm"/>
    <property type="evidence" value="ECO:0007669"/>
    <property type="project" value="TreeGrafter"/>
</dbReference>
<feature type="region of interest" description="Disordered" evidence="2">
    <location>
        <begin position="196"/>
        <end position="262"/>
    </location>
</feature>
<dbReference type="Gene3D" id="1.25.10.10">
    <property type="entry name" value="Leucine-rich Repeat Variant"/>
    <property type="match status" value="2"/>
</dbReference>
<feature type="compositionally biased region" description="Pro residues" evidence="2">
    <location>
        <begin position="1128"/>
        <end position="1146"/>
    </location>
</feature>
<dbReference type="InterPro" id="IPR011989">
    <property type="entry name" value="ARM-like"/>
</dbReference>
<dbReference type="GO" id="GO:0005856">
    <property type="term" value="C:cytoskeleton"/>
    <property type="evidence" value="ECO:0007669"/>
    <property type="project" value="TreeGrafter"/>
</dbReference>
<feature type="domain" description="GBD/FH3" evidence="3">
    <location>
        <begin position="393"/>
        <end position="781"/>
    </location>
</feature>
<dbReference type="AlphaFoldDB" id="A0AAD5QTY3"/>
<dbReference type="GO" id="GO:0051015">
    <property type="term" value="F:actin filament binding"/>
    <property type="evidence" value="ECO:0007669"/>
    <property type="project" value="TreeGrafter"/>
</dbReference>
<feature type="compositionally biased region" description="Polar residues" evidence="2">
    <location>
        <begin position="738"/>
        <end position="787"/>
    </location>
</feature>
<gene>
    <name evidence="4" type="ORF">KIN20_017667</name>
</gene>
<feature type="compositionally biased region" description="Basic and acidic residues" evidence="2">
    <location>
        <begin position="198"/>
        <end position="224"/>
    </location>
</feature>
<feature type="region of interest" description="Disordered" evidence="2">
    <location>
        <begin position="1022"/>
        <end position="1042"/>
    </location>
</feature>
<dbReference type="PROSITE" id="PS51232">
    <property type="entry name" value="GBD_FH3"/>
    <property type="match status" value="1"/>
</dbReference>
<dbReference type="GO" id="GO:0030866">
    <property type="term" value="P:cortical actin cytoskeleton organization"/>
    <property type="evidence" value="ECO:0007669"/>
    <property type="project" value="TreeGrafter"/>
</dbReference>
<dbReference type="InterPro" id="IPR041387">
    <property type="entry name" value="FHOD1_GBD_N"/>
</dbReference>
<protein>
    <recommendedName>
        <fullName evidence="3">GBD/FH3 domain-containing protein</fullName>
    </recommendedName>
</protein>
<evidence type="ECO:0000259" key="3">
    <source>
        <dbReference type="PROSITE" id="PS51232"/>
    </source>
</evidence>
<feature type="compositionally biased region" description="Pro residues" evidence="2">
    <location>
        <begin position="1104"/>
        <end position="1118"/>
    </location>
</feature>
<reference evidence="4" key="1">
    <citation type="submission" date="2021-06" db="EMBL/GenBank/DDBJ databases">
        <title>Parelaphostrongylus tenuis whole genome reference sequence.</title>
        <authorList>
            <person name="Garwood T.J."/>
            <person name="Larsen P.A."/>
            <person name="Fountain-Jones N.M."/>
            <person name="Garbe J.R."/>
            <person name="Macchietto M.G."/>
            <person name="Kania S.A."/>
            <person name="Gerhold R.W."/>
            <person name="Richards J.E."/>
            <person name="Wolf T.M."/>
        </authorList>
    </citation>
    <scope>NUCLEOTIDE SEQUENCE</scope>
    <source>
        <strain evidence="4">MNPRO001-30</strain>
        <tissue evidence="4">Meninges</tissue>
    </source>
</reference>
<evidence type="ECO:0000256" key="2">
    <source>
        <dbReference type="SAM" id="MobiDB-lite"/>
    </source>
</evidence>
<keyword evidence="5" id="KW-1185">Reference proteome</keyword>
<dbReference type="InterPro" id="IPR016024">
    <property type="entry name" value="ARM-type_fold"/>
</dbReference>
<feature type="region of interest" description="Disordered" evidence="2">
    <location>
        <begin position="1089"/>
        <end position="1187"/>
    </location>
</feature>
<proteinExistence type="predicted"/>
<dbReference type="EMBL" id="JAHQIW010003536">
    <property type="protein sequence ID" value="KAJ1359051.1"/>
    <property type="molecule type" value="Genomic_DNA"/>
</dbReference>
<feature type="compositionally biased region" description="Gly residues" evidence="2">
    <location>
        <begin position="1092"/>
        <end position="1103"/>
    </location>
</feature>
<dbReference type="InterPro" id="IPR056771">
    <property type="entry name" value="FH3_FHOD1-3-like"/>
</dbReference>
<dbReference type="Pfam" id="PF18382">
    <property type="entry name" value="Formin_GBD_N"/>
    <property type="match status" value="1"/>
</dbReference>
<dbReference type="Pfam" id="PF24959">
    <property type="entry name" value="FH3_FHOD1-3"/>
    <property type="match status" value="1"/>
</dbReference>
<evidence type="ECO:0000256" key="1">
    <source>
        <dbReference type="ARBA" id="ARBA00023203"/>
    </source>
</evidence>
<organism evidence="4 5">
    <name type="scientific">Parelaphostrongylus tenuis</name>
    <name type="common">Meningeal worm</name>
    <dbReference type="NCBI Taxonomy" id="148309"/>
    <lineage>
        <taxon>Eukaryota</taxon>
        <taxon>Metazoa</taxon>
        <taxon>Ecdysozoa</taxon>
        <taxon>Nematoda</taxon>
        <taxon>Chromadorea</taxon>
        <taxon>Rhabditida</taxon>
        <taxon>Rhabditina</taxon>
        <taxon>Rhabditomorpha</taxon>
        <taxon>Strongyloidea</taxon>
        <taxon>Metastrongylidae</taxon>
        <taxon>Parelaphostrongylus</taxon>
    </lineage>
</organism>
<sequence length="1187" mass="131399">MTESTTYNCRVQYVDDSDPFASTSNAFLEPMRPVTFAFRIHETIADQLPEVIRTLRAPHKPGDSALQLYKSVEKGGGEFLSYLDSELTLADQHDEFEEMKSDRYPLLRQDKTANSTPSVKASVARAVPSYDEMFSGAPKPILKTYDIDLSIRIDASASSATPCFGRVTCSIDEIDGYKSKTSGAKLDMPLIVKPSKQQIERESTLERRSRSMETREQPIKELRQRRTQASAICRRRTMGGADDTKPKWYSSSVDGGPESSTLPKNFLRKPSVLHTAAPAHVEAVPYIDDNIAPPPPKPVRSFTQFCGYLKNSHQSESSKIPKEALRSEGPELLNCLAKPVQIVDPITPTVRRDAKPLELPRSSFMHCVPDPQKNFNNSKEIPKRYLSQVGGADELPKEKEISRAVNHIRVDSGYKSDRKSSADMSPELSRAVIPTENRVTTPSISSISQIDDDSFSETESGSDVSDFHCDEDHKNSKRYSLVLRTQTQLRVKAIIDKLLSNTGRDQRRALFSLKKIFQDDRDLVPEFVQNGGLDCMVRLGRLADQNHQNYILRALGQVMLYVDGMNGIIAHNTTIQWLYELLDSPFRLVVKTALKLLLVFIEYNDNNALYVLAAISAVDRAKGQQDWSGLMKVISEKDSPDPETLVYGMTVINKTLRGIPDSDTFYDAVDTLEMLGMEEAMKSMAKLANNELLEQCRLYERELTKEDERADASDDDANARMRGAALHATAGARRRVSMASTTGLSSKTTVPTPLVSVQSHHSSTLSPRTTAAALNSSEQPSALTSSYRPANGWSYSAIPLRAATNGVLYETNELRKELNKIEESVKQTSRQEELSFSDSLSSNSENMSVQKRLLSRLYTIWTVEQQCGGDIRKLVNGKKSISLFAQSRNLFAKENEPPPEPKSSLPWRNEVIEHNNISAVRNDRVKKIPEPIVILDEQKKSPEPVQNDKRDGVEAINDAVEEHHVKAPPPSFPTIFSPTESKIMEFPDPVKEPEPEKAAPPPKAKIERDDTGGGFAALLQKRAAKSAEANRNAFSQKESEADIQWKKAAENLKSRPLIINDLDFSEFHAEEFEQDPLVMARLAQMAQDKGMLPGGARAGVNGGGPPPPPPPGSIPLPPRLQGQVAGDTPPPPPPLLSGAPPPPPPNLKRETSPGPSTGKGVLKLHWKPTSAEPPPVPSLKKKGSFLE</sequence>
<name>A0AAD5QTY3_PARTN</name>
<feature type="compositionally biased region" description="Polar residues" evidence="2">
    <location>
        <begin position="249"/>
        <end position="262"/>
    </location>
</feature>
<dbReference type="Proteomes" id="UP001196413">
    <property type="component" value="Unassembled WGS sequence"/>
</dbReference>
<dbReference type="SUPFAM" id="SSF48371">
    <property type="entry name" value="ARM repeat"/>
    <property type="match status" value="1"/>
</dbReference>
<dbReference type="InterPro" id="IPR014768">
    <property type="entry name" value="GBD/FH3_dom"/>
</dbReference>
<feature type="region of interest" description="Disordered" evidence="2">
    <location>
        <begin position="439"/>
        <end position="469"/>
    </location>
</feature>
<feature type="compositionally biased region" description="Basic and acidic residues" evidence="2">
    <location>
        <begin position="985"/>
        <end position="997"/>
    </location>
</feature>
<keyword evidence="1" id="KW-0009">Actin-binding</keyword>
<feature type="region of interest" description="Disordered" evidence="2">
    <location>
        <begin position="985"/>
        <end position="1010"/>
    </location>
</feature>
<evidence type="ECO:0000313" key="5">
    <source>
        <dbReference type="Proteomes" id="UP001196413"/>
    </source>
</evidence>
<dbReference type="PANTHER" id="PTHR45920:SF4">
    <property type="entry name" value="FORMIN HOMOLOGY 2 DOMAIN CONTAINING, ISOFORM I"/>
    <property type="match status" value="1"/>
</dbReference>
<comment type="caution">
    <text evidence="4">The sequence shown here is derived from an EMBL/GenBank/DDBJ whole genome shotgun (WGS) entry which is preliminary data.</text>
</comment>
<evidence type="ECO:0000313" key="4">
    <source>
        <dbReference type="EMBL" id="KAJ1359051.1"/>
    </source>
</evidence>
<dbReference type="PANTHER" id="PTHR45920">
    <property type="entry name" value="FORMIN HOMOLOGY 2 DOMAIN CONTAINING, ISOFORM I"/>
    <property type="match status" value="1"/>
</dbReference>
<feature type="region of interest" description="Disordered" evidence="2">
    <location>
        <begin position="728"/>
        <end position="787"/>
    </location>
</feature>
<accession>A0AAD5QTY3</accession>